<feature type="transmembrane region" description="Helical" evidence="1">
    <location>
        <begin position="403"/>
        <end position="423"/>
    </location>
</feature>
<dbReference type="OrthoDB" id="10331367at2759"/>
<sequence length="833" mass="92339">MLKSSDSWFLYVTVHTPDIGKHDAKCLETARKEREEDMVQGGKLLNEDESDVNSVTSELEKSKACADEKAVKRDVWAYVEDVYNVEKPQEKDEDMMMTSQIRGLVAQLGETFEMLTNRLAEEDESRPPPRCNLLRFNRLVGSVWVGRQLMLIRGMSAILLLSAPQLQLTSSCGYTRMVARPRSYVEAAVIAGEATWFTYSLHDLLVLVFADMTRIYAPLSAAFIWISHLALDVAAPVGISIEIDRRCVGQDMDSGLLCTAGRIVIGSSDRVLLLLWLQIASLVVALVIASAWRVGRGYHACKANDGCVLLLGTAQAFIVPYHAAPLEPPQYDAASCVLCGLLAIPRTRYAFNIVLWSTTAIELPAAYTTTAVIPDSRARETVDHFFEKLESIAVETGTRKRRLLRALGLLYMIISILGSVSYFEISKVNLANDLYWPNFNVTGHHAFFANWLNEQLVLGLNNHNIALDDPSINLLGSYAAPTAFVSTVNNYGAWLQHNELSAIEASIAGLRVSDACNAPWIFTPYCYLDWKKRWQMAYSNQRQLRCQKMEKNAAVYLESVLRNIDYATFAYCWGSAFETAFGADLRQSSDGQDWLHSMATERLPLQDETALWRQHNLSIFQVQWQNYKRIGAINSYTITNAYGIAYPMTLMALNGSYRWSSQTTYKMYWSLANDLSAIASNTSGISGLSLLRTSPRFAFANTSLQAVLTTNLTLMSPLAKGLALVAATIGPFGVTDMVYVRVPAAVSSVFRDIIQMTRLAMAPSVHAQAAYNQITPLGTSYPIPKKWLTPNYGSLGGSPLCQELIASKVVSGGLTCMPSYDLPCLPTSPVQSK</sequence>
<dbReference type="RefSeq" id="XP_008607522.1">
    <property type="nucleotide sequence ID" value="XM_008609300.1"/>
</dbReference>
<organism evidence="2 3">
    <name type="scientific">Saprolegnia diclina (strain VS20)</name>
    <dbReference type="NCBI Taxonomy" id="1156394"/>
    <lineage>
        <taxon>Eukaryota</taxon>
        <taxon>Sar</taxon>
        <taxon>Stramenopiles</taxon>
        <taxon>Oomycota</taxon>
        <taxon>Saprolegniomycetes</taxon>
        <taxon>Saprolegniales</taxon>
        <taxon>Saprolegniaceae</taxon>
        <taxon>Saprolegnia</taxon>
    </lineage>
</organism>
<dbReference type="GeneID" id="19944390"/>
<feature type="transmembrane region" description="Helical" evidence="1">
    <location>
        <begin position="271"/>
        <end position="292"/>
    </location>
</feature>
<gene>
    <name evidence="2" type="ORF">SDRG_03663</name>
</gene>
<accession>T0QXT8</accession>
<dbReference type="VEuPathDB" id="FungiDB:SDRG_03663"/>
<feature type="non-terminal residue" evidence="2">
    <location>
        <position position="1"/>
    </location>
</feature>
<keyword evidence="1" id="KW-1133">Transmembrane helix</keyword>
<reference evidence="2 3" key="1">
    <citation type="submission" date="2012-04" db="EMBL/GenBank/DDBJ databases">
        <title>The Genome Sequence of Saprolegnia declina VS20.</title>
        <authorList>
            <consortium name="The Broad Institute Genome Sequencing Platform"/>
            <person name="Russ C."/>
            <person name="Nusbaum C."/>
            <person name="Tyler B."/>
            <person name="van West P."/>
            <person name="Dieguez-Uribeondo J."/>
            <person name="de Bruijn I."/>
            <person name="Tripathy S."/>
            <person name="Jiang R."/>
            <person name="Young S.K."/>
            <person name="Zeng Q."/>
            <person name="Gargeya S."/>
            <person name="Fitzgerald M."/>
            <person name="Haas B."/>
            <person name="Abouelleil A."/>
            <person name="Alvarado L."/>
            <person name="Arachchi H.M."/>
            <person name="Berlin A."/>
            <person name="Chapman S.B."/>
            <person name="Goldberg J."/>
            <person name="Griggs A."/>
            <person name="Gujja S."/>
            <person name="Hansen M."/>
            <person name="Howarth C."/>
            <person name="Imamovic A."/>
            <person name="Larimer J."/>
            <person name="McCowen C."/>
            <person name="Montmayeur A."/>
            <person name="Murphy C."/>
            <person name="Neiman D."/>
            <person name="Pearson M."/>
            <person name="Priest M."/>
            <person name="Roberts A."/>
            <person name="Saif S."/>
            <person name="Shea T."/>
            <person name="Sisk P."/>
            <person name="Sykes S."/>
            <person name="Wortman J."/>
            <person name="Nusbaum C."/>
            <person name="Birren B."/>
        </authorList>
    </citation>
    <scope>NUCLEOTIDE SEQUENCE [LARGE SCALE GENOMIC DNA]</scope>
    <source>
        <strain evidence="2 3">VS20</strain>
    </source>
</reference>
<evidence type="ECO:0000313" key="3">
    <source>
        <dbReference type="Proteomes" id="UP000030762"/>
    </source>
</evidence>
<dbReference type="Proteomes" id="UP000030762">
    <property type="component" value="Unassembled WGS sequence"/>
</dbReference>
<proteinExistence type="predicted"/>
<protein>
    <submittedName>
        <fullName evidence="2">Uncharacterized protein</fullName>
    </submittedName>
</protein>
<keyword evidence="3" id="KW-1185">Reference proteome</keyword>
<evidence type="ECO:0000313" key="2">
    <source>
        <dbReference type="EMBL" id="EQC39461.1"/>
    </source>
</evidence>
<evidence type="ECO:0000256" key="1">
    <source>
        <dbReference type="SAM" id="Phobius"/>
    </source>
</evidence>
<keyword evidence="1" id="KW-0812">Transmembrane</keyword>
<dbReference type="AlphaFoldDB" id="T0QXT8"/>
<keyword evidence="1" id="KW-0472">Membrane</keyword>
<dbReference type="InParanoid" id="T0QXT8"/>
<name>T0QXT8_SAPDV</name>
<dbReference type="EMBL" id="JH767139">
    <property type="protein sequence ID" value="EQC39461.1"/>
    <property type="molecule type" value="Genomic_DNA"/>
</dbReference>